<organism evidence="1 2">
    <name type="scientific">Mediterraneibacter gnavus</name>
    <name type="common">Ruminococcus gnavus</name>
    <dbReference type="NCBI Taxonomy" id="33038"/>
    <lineage>
        <taxon>Bacteria</taxon>
        <taxon>Bacillati</taxon>
        <taxon>Bacillota</taxon>
        <taxon>Clostridia</taxon>
        <taxon>Lachnospirales</taxon>
        <taxon>Lachnospiraceae</taxon>
        <taxon>Mediterraneibacter</taxon>
    </lineage>
</organism>
<comment type="caution">
    <text evidence="1">The sequence shown here is derived from an EMBL/GenBank/DDBJ whole genome shotgun (WGS) entry which is preliminary data.</text>
</comment>
<gene>
    <name evidence="1" type="ORF">O8D18_05270</name>
</gene>
<dbReference type="Proteomes" id="UP001148455">
    <property type="component" value="Unassembled WGS sequence"/>
</dbReference>
<evidence type="ECO:0000313" key="2">
    <source>
        <dbReference type="Proteomes" id="UP001148455"/>
    </source>
</evidence>
<dbReference type="RefSeq" id="WP_269762491.1">
    <property type="nucleotide sequence ID" value="NZ_JAPZEC010000003.1"/>
</dbReference>
<dbReference type="EMBL" id="JAPZED010000003">
    <property type="protein sequence ID" value="MCZ7693450.1"/>
    <property type="molecule type" value="Genomic_DNA"/>
</dbReference>
<name>A0A9X3HD76_MEDGN</name>
<reference evidence="1" key="1">
    <citation type="submission" date="2022-12" db="EMBL/GenBank/DDBJ databases">
        <title>Genome of R. gnavus strain RSHDN_123.</title>
        <authorList>
            <person name="Abdugheni R."/>
        </authorList>
    </citation>
    <scope>NUCLEOTIDE SEQUENCE</scope>
    <source>
        <strain evidence="1">RSHDN_123</strain>
    </source>
</reference>
<proteinExistence type="predicted"/>
<evidence type="ECO:0000313" key="1">
    <source>
        <dbReference type="EMBL" id="MCZ7693450.1"/>
    </source>
</evidence>
<sequence length="336" mass="39873">MDRKEGERRMRVGLVDCDSHNFPNLPLMKISSYHKQLGNIVEFADVGTYYDVLYVSKIFTESKEPDLPDYGVMFWGGSGYDLENQLPEEIEHCYPDYSLYPKLTKDTAYGFLTRGCPRKNHTFCITPGKDGYISRKVADLSEFWDGQKNIVLLDQNLLACKERMELLYQLSESKARVDFNGGMDVRFLNEDVIEALRKIRVKEYHFAWDDPREKLQEKFRLFKQSGLKSQGHCRVYVLTNYWSSIEEDLFRIATLRELGFFPFVMIYDKQRFVDSKGRWLPHVAEQFTERELRHFKICQHMQRWCGQIQIFNSCPRFEDYEPYKRWGERGMPVPTK</sequence>
<accession>A0A9X3HD76</accession>
<protein>
    <submittedName>
        <fullName evidence="1">Radical SAM protein</fullName>
    </submittedName>
</protein>
<dbReference type="AlphaFoldDB" id="A0A9X3HD76"/>